<dbReference type="InterPro" id="IPR047214">
    <property type="entry name" value="TPP_PDC_IPDC"/>
</dbReference>
<dbReference type="GO" id="GO:0004737">
    <property type="term" value="F:pyruvate decarboxylase activity"/>
    <property type="evidence" value="ECO:0007669"/>
    <property type="project" value="UniProtKB-EC"/>
</dbReference>
<keyword evidence="7 12" id="KW-0479">Metal-binding</keyword>
<comment type="catalytic activity">
    <reaction evidence="1">
        <text>a 2-oxocarboxylate + H(+) = an aldehyde + CO2</text>
        <dbReference type="Rhea" id="RHEA:11628"/>
        <dbReference type="ChEBI" id="CHEBI:15378"/>
        <dbReference type="ChEBI" id="CHEBI:16526"/>
        <dbReference type="ChEBI" id="CHEBI:17478"/>
        <dbReference type="ChEBI" id="CHEBI:35179"/>
        <dbReference type="EC" id="4.1.1.1"/>
    </reaction>
</comment>
<dbReference type="PIRSF" id="PIRSF036565">
    <property type="entry name" value="Pyruvt_ip_decrb"/>
    <property type="match status" value="1"/>
</dbReference>
<dbReference type="Pfam" id="PF02775">
    <property type="entry name" value="TPP_enzyme_C"/>
    <property type="match status" value="1"/>
</dbReference>
<organism evidence="17 18">
    <name type="scientific">Phtheirospermum japonicum</name>
    <dbReference type="NCBI Taxonomy" id="374723"/>
    <lineage>
        <taxon>Eukaryota</taxon>
        <taxon>Viridiplantae</taxon>
        <taxon>Streptophyta</taxon>
        <taxon>Embryophyta</taxon>
        <taxon>Tracheophyta</taxon>
        <taxon>Spermatophyta</taxon>
        <taxon>Magnoliopsida</taxon>
        <taxon>eudicotyledons</taxon>
        <taxon>Gunneridae</taxon>
        <taxon>Pentapetalae</taxon>
        <taxon>asterids</taxon>
        <taxon>lamiids</taxon>
        <taxon>Lamiales</taxon>
        <taxon>Orobanchaceae</taxon>
        <taxon>Orobanchaceae incertae sedis</taxon>
        <taxon>Phtheirospermum</taxon>
    </lineage>
</organism>
<dbReference type="GO" id="GO:0006950">
    <property type="term" value="P:response to stress"/>
    <property type="evidence" value="ECO:0007669"/>
    <property type="project" value="UniProtKB-ARBA"/>
</dbReference>
<comment type="cofactor">
    <cofactor evidence="3">
        <name>thiamine diphosphate</name>
        <dbReference type="ChEBI" id="CHEBI:58937"/>
    </cofactor>
</comment>
<evidence type="ECO:0000256" key="4">
    <source>
        <dbReference type="ARBA" id="ARBA00007812"/>
    </source>
</evidence>
<dbReference type="OrthoDB" id="3970464at2759"/>
<keyword evidence="17" id="KW-0670">Pyruvate</keyword>
<dbReference type="InterPro" id="IPR029061">
    <property type="entry name" value="THDP-binding"/>
</dbReference>
<feature type="domain" description="Thiamine pyrophosphate enzyme central" evidence="14">
    <location>
        <begin position="242"/>
        <end position="358"/>
    </location>
</feature>
<evidence type="ECO:0000256" key="2">
    <source>
        <dbReference type="ARBA" id="ARBA00001920"/>
    </source>
</evidence>
<dbReference type="Gene3D" id="3.40.50.1220">
    <property type="entry name" value="TPP-binding domain"/>
    <property type="match status" value="1"/>
</dbReference>
<name>A0A830CZT6_9LAMI</name>
<dbReference type="GO" id="GO:0000949">
    <property type="term" value="P:aromatic amino acid family catabolic process to alcohol via Ehrlich pathway"/>
    <property type="evidence" value="ECO:0007669"/>
    <property type="project" value="TreeGrafter"/>
</dbReference>
<feature type="domain" description="Thiamine pyrophosphate enzyme TPP-binding" evidence="15">
    <location>
        <begin position="451"/>
        <end position="576"/>
    </location>
</feature>
<comment type="cofactor">
    <cofactor evidence="12">
        <name>Mg(2+)</name>
        <dbReference type="ChEBI" id="CHEBI:18420"/>
    </cofactor>
    <text evidence="12">Binds 1 Mg(2+) per subunit.</text>
</comment>
<dbReference type="InterPro" id="IPR012001">
    <property type="entry name" value="Thiamin_PyroP_enz_TPP-bd_dom"/>
</dbReference>
<evidence type="ECO:0000256" key="6">
    <source>
        <dbReference type="ARBA" id="ARBA00013202"/>
    </source>
</evidence>
<keyword evidence="9 12" id="KW-0460">Magnesium</keyword>
<gene>
    <name evidence="17" type="ORF">PHJA_002195500</name>
</gene>
<keyword evidence="18" id="KW-1185">Reference proteome</keyword>
<evidence type="ECO:0000256" key="8">
    <source>
        <dbReference type="ARBA" id="ARBA00022793"/>
    </source>
</evidence>
<keyword evidence="10 13" id="KW-0786">Thiamine pyrophosphate</keyword>
<dbReference type="Pfam" id="PF02776">
    <property type="entry name" value="TPP_enzyme_N"/>
    <property type="match status" value="1"/>
</dbReference>
<evidence type="ECO:0000259" key="16">
    <source>
        <dbReference type="Pfam" id="PF02776"/>
    </source>
</evidence>
<dbReference type="CDD" id="cd07038">
    <property type="entry name" value="TPP_PYR_PDC_IPDC_like"/>
    <property type="match status" value="1"/>
</dbReference>
<feature type="binding site" evidence="12">
    <location>
        <position position="511"/>
    </location>
    <ligand>
        <name>Mg(2+)</name>
        <dbReference type="ChEBI" id="CHEBI:18420"/>
    </ligand>
</feature>
<dbReference type="AlphaFoldDB" id="A0A830CZT6"/>
<dbReference type="SUPFAM" id="SSF52467">
    <property type="entry name" value="DHS-like NAD/FAD-binding domain"/>
    <property type="match status" value="1"/>
</dbReference>
<dbReference type="PANTHER" id="PTHR43452:SF6">
    <property type="entry name" value="PYRUVATE DECARBOXYLASE 2"/>
    <property type="match status" value="1"/>
</dbReference>
<dbReference type="Gene3D" id="3.40.50.970">
    <property type="match status" value="2"/>
</dbReference>
<comment type="subunit">
    <text evidence="5">Homotetramer.</text>
</comment>
<dbReference type="GO" id="GO:0005829">
    <property type="term" value="C:cytosol"/>
    <property type="evidence" value="ECO:0007669"/>
    <property type="project" value="TreeGrafter"/>
</dbReference>
<evidence type="ECO:0000256" key="5">
    <source>
        <dbReference type="ARBA" id="ARBA00011881"/>
    </source>
</evidence>
<dbReference type="EMBL" id="BMAC01000631">
    <property type="protein sequence ID" value="GFQ00516.1"/>
    <property type="molecule type" value="Genomic_DNA"/>
</dbReference>
<evidence type="ECO:0000256" key="12">
    <source>
        <dbReference type="PIRSR" id="PIRSR036565-2"/>
    </source>
</evidence>
<dbReference type="EC" id="4.1.1.1" evidence="6"/>
<evidence type="ECO:0000256" key="3">
    <source>
        <dbReference type="ARBA" id="ARBA00001964"/>
    </source>
</evidence>
<feature type="binding site" evidence="12">
    <location>
        <position position="482"/>
    </location>
    <ligand>
        <name>Mg(2+)</name>
        <dbReference type="ChEBI" id="CHEBI:18420"/>
    </ligand>
</feature>
<dbReference type="Pfam" id="PF00205">
    <property type="entry name" value="TPP_enzyme_M"/>
    <property type="match status" value="1"/>
</dbReference>
<keyword evidence="11" id="KW-0456">Lyase</keyword>
<dbReference type="InterPro" id="IPR029035">
    <property type="entry name" value="DHS-like_NAD/FAD-binding_dom"/>
</dbReference>
<evidence type="ECO:0000256" key="1">
    <source>
        <dbReference type="ARBA" id="ARBA00001041"/>
    </source>
</evidence>
<proteinExistence type="inferred from homology"/>
<dbReference type="CDD" id="cd02005">
    <property type="entry name" value="TPP_PDC_IPDC"/>
    <property type="match status" value="1"/>
</dbReference>
<comment type="caution">
    <text evidence="17">The sequence shown here is derived from an EMBL/GenBank/DDBJ whole genome shotgun (WGS) entry which is preliminary data.</text>
</comment>
<evidence type="ECO:0000256" key="7">
    <source>
        <dbReference type="ARBA" id="ARBA00022723"/>
    </source>
</evidence>
<dbReference type="Proteomes" id="UP000653305">
    <property type="component" value="Unassembled WGS sequence"/>
</dbReference>
<dbReference type="FunFam" id="3.40.50.970:FF:000021">
    <property type="entry name" value="Pyruvate decarboxylase 1"/>
    <property type="match status" value="1"/>
</dbReference>
<dbReference type="InterPro" id="IPR012110">
    <property type="entry name" value="PDC/IPDC-like"/>
</dbReference>
<dbReference type="InterPro" id="IPR011766">
    <property type="entry name" value="TPP_enzyme_TPP-bd"/>
</dbReference>
<evidence type="ECO:0000259" key="14">
    <source>
        <dbReference type="Pfam" id="PF00205"/>
    </source>
</evidence>
<evidence type="ECO:0000256" key="13">
    <source>
        <dbReference type="RuleBase" id="RU362132"/>
    </source>
</evidence>
<evidence type="ECO:0000313" key="18">
    <source>
        <dbReference type="Proteomes" id="UP000653305"/>
    </source>
</evidence>
<evidence type="ECO:0000256" key="11">
    <source>
        <dbReference type="ARBA" id="ARBA00023239"/>
    </source>
</evidence>
<dbReference type="InterPro" id="IPR047213">
    <property type="entry name" value="TPP_PYR_PDC_IPDC-like"/>
</dbReference>
<evidence type="ECO:0000313" key="17">
    <source>
        <dbReference type="EMBL" id="GFQ00516.1"/>
    </source>
</evidence>
<dbReference type="FunFam" id="3.40.50.970:FF:000017">
    <property type="entry name" value="pyruvate decarboxylase 1"/>
    <property type="match status" value="1"/>
</dbReference>
<dbReference type="FunFam" id="3.40.50.1220:FF:000009">
    <property type="entry name" value="Pyruvate decarboxylase 1"/>
    <property type="match status" value="1"/>
</dbReference>
<dbReference type="GO" id="GO:0030976">
    <property type="term" value="F:thiamine pyrophosphate binding"/>
    <property type="evidence" value="ECO:0007669"/>
    <property type="project" value="InterPro"/>
</dbReference>
<comment type="cofactor">
    <cofactor evidence="2">
        <name>a metal cation</name>
        <dbReference type="ChEBI" id="CHEBI:25213"/>
    </cofactor>
</comment>
<dbReference type="GO" id="GO:0036293">
    <property type="term" value="P:response to decreased oxygen levels"/>
    <property type="evidence" value="ECO:0007669"/>
    <property type="project" value="UniProtKB-ARBA"/>
</dbReference>
<evidence type="ECO:0000256" key="10">
    <source>
        <dbReference type="ARBA" id="ARBA00023052"/>
    </source>
</evidence>
<dbReference type="PANTHER" id="PTHR43452">
    <property type="entry name" value="PYRUVATE DECARBOXYLASE"/>
    <property type="match status" value="1"/>
</dbReference>
<dbReference type="SUPFAM" id="SSF52518">
    <property type="entry name" value="Thiamin diphosphate-binding fold (THDP-binding)"/>
    <property type="match status" value="2"/>
</dbReference>
<evidence type="ECO:0000259" key="15">
    <source>
        <dbReference type="Pfam" id="PF02775"/>
    </source>
</evidence>
<protein>
    <recommendedName>
        <fullName evidence="6">pyruvate decarboxylase</fullName>
        <ecNumber evidence="6">4.1.1.1</ecNumber>
    </recommendedName>
</protein>
<feature type="domain" description="Thiamine pyrophosphate enzyme N-terminal TPP-binding" evidence="16">
    <location>
        <begin position="44"/>
        <end position="149"/>
    </location>
</feature>
<keyword evidence="8" id="KW-0210">Decarboxylase</keyword>
<dbReference type="GO" id="GO:0000287">
    <property type="term" value="F:magnesium ion binding"/>
    <property type="evidence" value="ECO:0007669"/>
    <property type="project" value="InterPro"/>
</dbReference>
<sequence>METKICSLNSCKPATCNDVGALPSNGVVSTIQSSAVPFNSAEATLGRHLARRLVQIGVNDVFAVPGDFNLTLLDHLIAEPELNLVGCCNELNAGYAADGYARARGVGACAVTFTVGGLSILNAIAGAYSENLPVICIVGGPNSNDYGTNRVLHHTIGLPDFSQELRCFQTVTCYQAVVNNLEDAHELIDTAISTALKESKPVYISVSCNLSAIPHPTFSREPVPFSLSPKLSNKMGLEAAVEATVNFLNKAVKPVMVGGPKLRAAKSRRAFVELADACGYAVSVMPSAKGLFPEHHPRFIGTYWGAVSTSFCAEIVESADAYIFAGPIFNDYSSVGYSLLLKKEKAIIVEPDRVVVGSGPAFGCVLMKDFFAALAKRLKRNTTAYENYRRIYVSEGVVPKSEPKEALRVNVLFQHVQKMLSGETAVIAETGDSWFNCQKLKLPPGCGYEFQMQYGSIGWSVGATLGYAQAVPKKRVVACIGDGSFQVTAQDVSTMLRCGQKSIIFLINNGGYTIEVEIHDGPYNVIKNWNYTGLVDAICNDQGNCWTTKVRCEEELIEAIETAVGPKKDCLCFIEVIVHKDDTSKELLEWGSRVSAANSRSPNPQ</sequence>
<comment type="similarity">
    <text evidence="4 13">Belongs to the TPP enzyme family.</text>
</comment>
<feature type="binding site" evidence="12">
    <location>
        <position position="509"/>
    </location>
    <ligand>
        <name>Mg(2+)</name>
        <dbReference type="ChEBI" id="CHEBI:18420"/>
    </ligand>
</feature>
<dbReference type="InterPro" id="IPR012000">
    <property type="entry name" value="Thiamin_PyroP_enz_cen_dom"/>
</dbReference>
<evidence type="ECO:0000256" key="9">
    <source>
        <dbReference type="ARBA" id="ARBA00022842"/>
    </source>
</evidence>
<accession>A0A830CZT6</accession>
<reference evidence="17" key="1">
    <citation type="submission" date="2020-07" db="EMBL/GenBank/DDBJ databases">
        <title>Ethylene signaling mediates host invasion by parasitic plants.</title>
        <authorList>
            <person name="Yoshida S."/>
        </authorList>
    </citation>
    <scope>NUCLEOTIDE SEQUENCE</scope>
    <source>
        <strain evidence="17">Okayama</strain>
    </source>
</reference>